<dbReference type="Proteomes" id="UP000704762">
    <property type="component" value="Unassembled WGS sequence"/>
</dbReference>
<comment type="caution">
    <text evidence="1">The sequence shown here is derived from an EMBL/GenBank/DDBJ whole genome shotgun (WGS) entry which is preliminary data.</text>
</comment>
<proteinExistence type="predicted"/>
<dbReference type="RefSeq" id="WP_239578965.1">
    <property type="nucleotide sequence ID" value="NZ_BAAAQP010000003.1"/>
</dbReference>
<name>A0ABS2RM41_9ACTN</name>
<sequence length="83" mass="8966">MSEQVAPALAASATPVLADPQRTRAHGYYRSAAMMIMGIRGAEELEIGDGGFTDWTAQLLQDRKERCLISCLAPERLLALSSS</sequence>
<reference evidence="1 2" key="1">
    <citation type="submission" date="2021-01" db="EMBL/GenBank/DDBJ databases">
        <title>Sequencing the genomes of 1000 actinobacteria strains.</title>
        <authorList>
            <person name="Klenk H.-P."/>
        </authorList>
    </citation>
    <scope>NUCLEOTIDE SEQUENCE [LARGE SCALE GENOMIC DNA]</scope>
    <source>
        <strain evidence="1 2">DSM 18662</strain>
    </source>
</reference>
<accession>A0ABS2RM41</accession>
<dbReference type="EMBL" id="JAFBCF010000001">
    <property type="protein sequence ID" value="MBM7800057.1"/>
    <property type="molecule type" value="Genomic_DNA"/>
</dbReference>
<gene>
    <name evidence="1" type="ORF">JOE57_002978</name>
</gene>
<protein>
    <submittedName>
        <fullName evidence="1">Uncharacterized protein</fullName>
    </submittedName>
</protein>
<evidence type="ECO:0000313" key="1">
    <source>
        <dbReference type="EMBL" id="MBM7800057.1"/>
    </source>
</evidence>
<evidence type="ECO:0000313" key="2">
    <source>
        <dbReference type="Proteomes" id="UP000704762"/>
    </source>
</evidence>
<organism evidence="1 2">
    <name type="scientific">Microlunatus panaciterrae</name>
    <dbReference type="NCBI Taxonomy" id="400768"/>
    <lineage>
        <taxon>Bacteria</taxon>
        <taxon>Bacillati</taxon>
        <taxon>Actinomycetota</taxon>
        <taxon>Actinomycetes</taxon>
        <taxon>Propionibacteriales</taxon>
        <taxon>Propionibacteriaceae</taxon>
        <taxon>Microlunatus</taxon>
    </lineage>
</organism>
<keyword evidence="2" id="KW-1185">Reference proteome</keyword>